<dbReference type="Proteomes" id="UP000005038">
    <property type="component" value="Unassembled WGS sequence"/>
</dbReference>
<evidence type="ECO:0000313" key="3">
    <source>
        <dbReference type="Proteomes" id="UP000005038"/>
    </source>
</evidence>
<dbReference type="SUPFAM" id="SSF47413">
    <property type="entry name" value="lambda repressor-like DNA-binding domains"/>
    <property type="match status" value="1"/>
</dbReference>
<dbReference type="SMART" id="SM00530">
    <property type="entry name" value="HTH_XRE"/>
    <property type="match status" value="1"/>
</dbReference>
<dbReference type="InterPro" id="IPR010982">
    <property type="entry name" value="Lambda_DNA-bd_dom_sf"/>
</dbReference>
<dbReference type="Pfam" id="PF01381">
    <property type="entry name" value="HTH_3"/>
    <property type="match status" value="1"/>
</dbReference>
<dbReference type="AlphaFoldDB" id="H5TIG2"/>
<name>H5TIG2_GORO1</name>
<reference evidence="2" key="1">
    <citation type="submission" date="2012-02" db="EMBL/GenBank/DDBJ databases">
        <title>Whole genome shotgun sequence of Gordonia otitidis NBRC 100426.</title>
        <authorList>
            <person name="Yoshida I."/>
            <person name="Hosoyama A."/>
            <person name="Tsuchikane K."/>
            <person name="Katsumata H."/>
            <person name="Yamazaki S."/>
            <person name="Fujita N."/>
        </authorList>
    </citation>
    <scope>NUCLEOTIDE SEQUENCE [LARGE SCALE GENOMIC DNA]</scope>
    <source>
        <strain evidence="2">NBRC 100426</strain>
    </source>
</reference>
<organism evidence="2 3">
    <name type="scientific">Gordonia otitidis (strain DSM 44809 / CCUG 52243 / JCM 12355 / NBRC 100426 / IFM 10032)</name>
    <dbReference type="NCBI Taxonomy" id="1108044"/>
    <lineage>
        <taxon>Bacteria</taxon>
        <taxon>Bacillati</taxon>
        <taxon>Actinomycetota</taxon>
        <taxon>Actinomycetes</taxon>
        <taxon>Mycobacteriales</taxon>
        <taxon>Gordoniaceae</taxon>
        <taxon>Gordonia</taxon>
    </lineage>
</organism>
<comment type="caution">
    <text evidence="2">The sequence shown here is derived from an EMBL/GenBank/DDBJ whole genome shotgun (WGS) entry which is preliminary data.</text>
</comment>
<dbReference type="STRING" id="1108044.GOOTI_058_00080"/>
<gene>
    <name evidence="2" type="ORF">GOOTI_058_00080</name>
</gene>
<keyword evidence="3" id="KW-1185">Reference proteome</keyword>
<sequence length="81" mass="9020">MSEREWSCAADRRSVANLIRSAREAQGLTQSELARRMESSQSVIARWEAGDKAIAMVNLSRLAVALDITIAVRFGKREGDR</sequence>
<dbReference type="RefSeq" id="WP_007237528.1">
    <property type="nucleotide sequence ID" value="NZ_BAFB01000058.1"/>
</dbReference>
<dbReference type="CDD" id="cd00093">
    <property type="entry name" value="HTH_XRE"/>
    <property type="match status" value="1"/>
</dbReference>
<protein>
    <submittedName>
        <fullName evidence="2">Xre family DNA binding protein</fullName>
    </submittedName>
</protein>
<evidence type="ECO:0000259" key="1">
    <source>
        <dbReference type="PROSITE" id="PS50943"/>
    </source>
</evidence>
<dbReference type="InterPro" id="IPR001387">
    <property type="entry name" value="Cro/C1-type_HTH"/>
</dbReference>
<proteinExistence type="predicted"/>
<evidence type="ECO:0000313" key="2">
    <source>
        <dbReference type="EMBL" id="GAB33270.1"/>
    </source>
</evidence>
<dbReference type="EMBL" id="BAFB01000058">
    <property type="protein sequence ID" value="GAB33270.1"/>
    <property type="molecule type" value="Genomic_DNA"/>
</dbReference>
<accession>H5TIG2</accession>
<dbReference type="Gene3D" id="1.10.260.40">
    <property type="entry name" value="lambda repressor-like DNA-binding domains"/>
    <property type="match status" value="1"/>
</dbReference>
<feature type="domain" description="HTH cro/C1-type" evidence="1">
    <location>
        <begin position="19"/>
        <end position="73"/>
    </location>
</feature>
<dbReference type="PROSITE" id="PS50943">
    <property type="entry name" value="HTH_CROC1"/>
    <property type="match status" value="1"/>
</dbReference>
<dbReference type="GO" id="GO:0003677">
    <property type="term" value="F:DNA binding"/>
    <property type="evidence" value="ECO:0007669"/>
    <property type="project" value="InterPro"/>
</dbReference>